<sequence>MLDQIDSQSAKKVTSELPISPKFTQLAAIDVNDTLFNQFLNKSKEYREAIGIVSHPQRTAQIATDPNSIENEINKTLDSYYLDAKFRGLNCPQPCKPIRRDLGRSIFGTWRDRKCNTPALSSISEELSSEIEPIQLNPARQNIIKASKFDFPPRFSDKADSGDKQIGTKHTKSAGAKAIGLTSTHLNEHNSSDPTVPHHDLNPIGEQNQPQLLTKTISHLSGNQNLKEKRTTEYFEDQENVKELTDLRRERYNKRGYNCYDVFEFAARDSGSLIRTCTFRRKRSSRPRVCFERRKLDSSRGTPSNLTENGDKLQEFRSS</sequence>
<comment type="caution">
    <text evidence="1">The sequence shown here is derived from an EMBL/GenBank/DDBJ whole genome shotgun (WGS) entry which is preliminary data.</text>
</comment>
<name>A0ACC2PMV0_9HYME</name>
<reference evidence="1" key="1">
    <citation type="submission" date="2023-04" db="EMBL/GenBank/DDBJ databases">
        <title>A chromosome-level genome assembly of the parasitoid wasp Eretmocerus hayati.</title>
        <authorList>
            <person name="Zhong Y."/>
            <person name="Liu S."/>
            <person name="Liu Y."/>
        </authorList>
    </citation>
    <scope>NUCLEOTIDE SEQUENCE</scope>
    <source>
        <strain evidence="1">ZJU_SS_LIU_2023</strain>
    </source>
</reference>
<evidence type="ECO:0000313" key="2">
    <source>
        <dbReference type="Proteomes" id="UP001239111"/>
    </source>
</evidence>
<dbReference type="Proteomes" id="UP001239111">
    <property type="component" value="Chromosome 1"/>
</dbReference>
<gene>
    <name evidence="1" type="ORF">QAD02_020718</name>
</gene>
<organism evidence="1 2">
    <name type="scientific">Eretmocerus hayati</name>
    <dbReference type="NCBI Taxonomy" id="131215"/>
    <lineage>
        <taxon>Eukaryota</taxon>
        <taxon>Metazoa</taxon>
        <taxon>Ecdysozoa</taxon>
        <taxon>Arthropoda</taxon>
        <taxon>Hexapoda</taxon>
        <taxon>Insecta</taxon>
        <taxon>Pterygota</taxon>
        <taxon>Neoptera</taxon>
        <taxon>Endopterygota</taxon>
        <taxon>Hymenoptera</taxon>
        <taxon>Apocrita</taxon>
        <taxon>Proctotrupomorpha</taxon>
        <taxon>Chalcidoidea</taxon>
        <taxon>Aphelinidae</taxon>
        <taxon>Aphelininae</taxon>
        <taxon>Eretmocerus</taxon>
    </lineage>
</organism>
<keyword evidence="2" id="KW-1185">Reference proteome</keyword>
<accession>A0ACC2PMV0</accession>
<proteinExistence type="predicted"/>
<protein>
    <submittedName>
        <fullName evidence="1">Uncharacterized protein</fullName>
    </submittedName>
</protein>
<evidence type="ECO:0000313" key="1">
    <source>
        <dbReference type="EMBL" id="KAJ8684925.1"/>
    </source>
</evidence>
<dbReference type="EMBL" id="CM056741">
    <property type="protein sequence ID" value="KAJ8684925.1"/>
    <property type="molecule type" value="Genomic_DNA"/>
</dbReference>